<evidence type="ECO:0000256" key="1">
    <source>
        <dbReference type="ARBA" id="ARBA00022741"/>
    </source>
</evidence>
<dbReference type="InterPro" id="IPR001806">
    <property type="entry name" value="Small_GTPase"/>
</dbReference>
<name>A0A2S1LC37_9FLAO</name>
<dbReference type="InterPro" id="IPR027417">
    <property type="entry name" value="P-loop_NTPase"/>
</dbReference>
<dbReference type="Proteomes" id="UP000244527">
    <property type="component" value="Chromosome"/>
</dbReference>
<dbReference type="PROSITE" id="PS51419">
    <property type="entry name" value="RAB"/>
    <property type="match status" value="1"/>
</dbReference>
<dbReference type="OrthoDB" id="7957980at2"/>
<dbReference type="InterPro" id="IPR050227">
    <property type="entry name" value="Rab"/>
</dbReference>
<dbReference type="GO" id="GO:0003924">
    <property type="term" value="F:GTPase activity"/>
    <property type="evidence" value="ECO:0007669"/>
    <property type="project" value="InterPro"/>
</dbReference>
<keyword evidence="4" id="KW-1185">Reference proteome</keyword>
<organism evidence="3 4">
    <name type="scientific">Flavobacterium faecale</name>
    <dbReference type="NCBI Taxonomy" id="1355330"/>
    <lineage>
        <taxon>Bacteria</taxon>
        <taxon>Pseudomonadati</taxon>
        <taxon>Bacteroidota</taxon>
        <taxon>Flavobacteriia</taxon>
        <taxon>Flavobacteriales</taxon>
        <taxon>Flavobacteriaceae</taxon>
        <taxon>Flavobacterium</taxon>
    </lineage>
</organism>
<dbReference type="KEGG" id="ffa:FFWV33_05990"/>
<dbReference type="InterPro" id="IPR005225">
    <property type="entry name" value="Small_GTP-bd"/>
</dbReference>
<dbReference type="AlphaFoldDB" id="A0A2S1LC37"/>
<gene>
    <name evidence="3" type="ORF">FFWV33_05990</name>
</gene>
<dbReference type="PANTHER" id="PTHR47977">
    <property type="entry name" value="RAS-RELATED PROTEIN RAB"/>
    <property type="match status" value="1"/>
</dbReference>
<evidence type="ECO:0000256" key="2">
    <source>
        <dbReference type="ARBA" id="ARBA00023134"/>
    </source>
</evidence>
<dbReference type="Gene3D" id="3.40.50.300">
    <property type="entry name" value="P-loop containing nucleotide triphosphate hydrolases"/>
    <property type="match status" value="1"/>
</dbReference>
<dbReference type="CDD" id="cd00154">
    <property type="entry name" value="Rab"/>
    <property type="match status" value="1"/>
</dbReference>
<dbReference type="PRINTS" id="PR00449">
    <property type="entry name" value="RASTRNSFRMNG"/>
</dbReference>
<dbReference type="RefSeq" id="WP_108740067.1">
    <property type="nucleotide sequence ID" value="NZ_CP020918.1"/>
</dbReference>
<dbReference type="Pfam" id="PF00071">
    <property type="entry name" value="Ras"/>
    <property type="match status" value="1"/>
</dbReference>
<dbReference type="SMART" id="SM00173">
    <property type="entry name" value="RAS"/>
    <property type="match status" value="1"/>
</dbReference>
<protein>
    <submittedName>
        <fullName evidence="3">GTP-binding protein</fullName>
    </submittedName>
</protein>
<keyword evidence="2" id="KW-0342">GTP-binding</keyword>
<dbReference type="SMART" id="SM00174">
    <property type="entry name" value="RHO"/>
    <property type="match status" value="1"/>
</dbReference>
<dbReference type="SUPFAM" id="SSF52540">
    <property type="entry name" value="P-loop containing nucleoside triphosphate hydrolases"/>
    <property type="match status" value="1"/>
</dbReference>
<dbReference type="EMBL" id="CP020918">
    <property type="protein sequence ID" value="AWG21116.1"/>
    <property type="molecule type" value="Genomic_DNA"/>
</dbReference>
<proteinExistence type="predicted"/>
<dbReference type="FunFam" id="3.40.50.300:FF:001447">
    <property type="entry name" value="Ras-related protein Rab-1B"/>
    <property type="match status" value="1"/>
</dbReference>
<accession>A0A2S1LC37</accession>
<evidence type="ECO:0000313" key="4">
    <source>
        <dbReference type="Proteomes" id="UP000244527"/>
    </source>
</evidence>
<dbReference type="SMART" id="SM00175">
    <property type="entry name" value="RAB"/>
    <property type="match status" value="1"/>
</dbReference>
<dbReference type="GO" id="GO:0005525">
    <property type="term" value="F:GTP binding"/>
    <property type="evidence" value="ECO:0007669"/>
    <property type="project" value="UniProtKB-KW"/>
</dbReference>
<evidence type="ECO:0000313" key="3">
    <source>
        <dbReference type="EMBL" id="AWG21116.1"/>
    </source>
</evidence>
<reference evidence="3 4" key="1">
    <citation type="submission" date="2017-04" db="EMBL/GenBank/DDBJ databases">
        <title>Compelte genome sequence of WV33.</title>
        <authorList>
            <person name="Lee P.C."/>
        </authorList>
    </citation>
    <scope>NUCLEOTIDE SEQUENCE [LARGE SCALE GENOMIC DNA]</scope>
    <source>
        <strain evidence="3 4">WV33</strain>
    </source>
</reference>
<sequence>MSISKKIVLVGHFGVGKSSLIRRFVQNAFSEDYIVTIGVQIHKKEIVVNNTNLTFIIWDVEGKDDLEKIRQSYLLGTSGFIYVIDPTRDSTYINLEREIDFIHQNFPTSSVVKVASKADLIDEEVFIKELSANNLAVDFLSSAKTGKNVQEIFEKLGLNLI</sequence>
<keyword evidence="1" id="KW-0547">Nucleotide-binding</keyword>
<dbReference type="NCBIfam" id="TIGR00231">
    <property type="entry name" value="small_GTP"/>
    <property type="match status" value="1"/>
</dbReference>